<dbReference type="GO" id="GO:0015627">
    <property type="term" value="C:type II protein secretion system complex"/>
    <property type="evidence" value="ECO:0007669"/>
    <property type="project" value="InterPro"/>
</dbReference>
<dbReference type="SUPFAM" id="SSF54523">
    <property type="entry name" value="Pili subunits"/>
    <property type="match status" value="1"/>
</dbReference>
<evidence type="ECO:0000256" key="8">
    <source>
        <dbReference type="ARBA" id="ARBA00023136"/>
    </source>
</evidence>
<organism evidence="13 14">
    <name type="scientific">Comamonas aquatica</name>
    <dbReference type="NCBI Taxonomy" id="225991"/>
    <lineage>
        <taxon>Bacteria</taxon>
        <taxon>Pseudomonadati</taxon>
        <taxon>Pseudomonadota</taxon>
        <taxon>Betaproteobacteria</taxon>
        <taxon>Burkholderiales</taxon>
        <taxon>Comamonadaceae</taxon>
        <taxon>Comamonas</taxon>
    </lineage>
</organism>
<accession>A0AA35D5V6</accession>
<keyword evidence="8" id="KW-0472">Membrane</keyword>
<evidence type="ECO:0000256" key="4">
    <source>
        <dbReference type="ARBA" id="ARBA00022481"/>
    </source>
</evidence>
<evidence type="ECO:0000256" key="6">
    <source>
        <dbReference type="ARBA" id="ARBA00022692"/>
    </source>
</evidence>
<evidence type="ECO:0000259" key="12">
    <source>
        <dbReference type="Pfam" id="PF12019"/>
    </source>
</evidence>
<comment type="similarity">
    <text evidence="9">Belongs to the GSP H family.</text>
</comment>
<dbReference type="Proteomes" id="UP000834458">
    <property type="component" value="Unassembled WGS sequence"/>
</dbReference>
<dbReference type="GO" id="GO:0015628">
    <property type="term" value="P:protein secretion by the type II secretion system"/>
    <property type="evidence" value="ECO:0007669"/>
    <property type="project" value="InterPro"/>
</dbReference>
<keyword evidence="6" id="KW-0812">Transmembrane</keyword>
<keyword evidence="4" id="KW-0488">Methylation</keyword>
<dbReference type="AlphaFoldDB" id="A0AA35D5V6"/>
<dbReference type="Gene3D" id="3.55.40.10">
    <property type="entry name" value="minor pseudopilin epsh domain"/>
    <property type="match status" value="1"/>
</dbReference>
<dbReference type="Pfam" id="PF12019">
    <property type="entry name" value="GspH"/>
    <property type="match status" value="1"/>
</dbReference>
<feature type="signal peptide" evidence="11">
    <location>
        <begin position="1"/>
        <end position="22"/>
    </location>
</feature>
<dbReference type="InterPro" id="IPR022346">
    <property type="entry name" value="T2SS_GspH"/>
</dbReference>
<evidence type="ECO:0000256" key="2">
    <source>
        <dbReference type="ARBA" id="ARBA00021549"/>
    </source>
</evidence>
<feature type="domain" description="General secretion pathway GspH" evidence="12">
    <location>
        <begin position="28"/>
        <end position="150"/>
    </location>
</feature>
<protein>
    <recommendedName>
        <fullName evidence="2">Type II secretion system protein H</fullName>
    </recommendedName>
    <alternativeName>
        <fullName evidence="10">General secretion pathway protein H</fullName>
    </alternativeName>
</protein>
<evidence type="ECO:0000256" key="3">
    <source>
        <dbReference type="ARBA" id="ARBA00022475"/>
    </source>
</evidence>
<dbReference type="GO" id="GO:0005886">
    <property type="term" value="C:plasma membrane"/>
    <property type="evidence" value="ECO:0007669"/>
    <property type="project" value="UniProtKB-SubCell"/>
</dbReference>
<keyword evidence="3" id="KW-1003">Cell membrane</keyword>
<evidence type="ECO:0000256" key="10">
    <source>
        <dbReference type="ARBA" id="ARBA00030775"/>
    </source>
</evidence>
<name>A0AA35D5V6_9BURK</name>
<evidence type="ECO:0000256" key="11">
    <source>
        <dbReference type="SAM" id="SignalP"/>
    </source>
</evidence>
<dbReference type="EMBL" id="CAHPSC010000010">
    <property type="protein sequence ID" value="CAB5674107.1"/>
    <property type="molecule type" value="Genomic_DNA"/>
</dbReference>
<evidence type="ECO:0000256" key="1">
    <source>
        <dbReference type="ARBA" id="ARBA00004377"/>
    </source>
</evidence>
<keyword evidence="7" id="KW-1133">Transmembrane helix</keyword>
<dbReference type="InterPro" id="IPR045584">
    <property type="entry name" value="Pilin-like"/>
</dbReference>
<comment type="caution">
    <text evidence="13">The sequence shown here is derived from an EMBL/GenBank/DDBJ whole genome shotgun (WGS) entry which is preliminary data.</text>
</comment>
<keyword evidence="5" id="KW-0997">Cell inner membrane</keyword>
<reference evidence="13" key="1">
    <citation type="submission" date="2020-05" db="EMBL/GenBank/DDBJ databases">
        <authorList>
            <person name="Delgado-Blas J."/>
        </authorList>
    </citation>
    <scope>NUCLEOTIDE SEQUENCE</scope>
    <source>
        <strain evidence="13">BB1454</strain>
    </source>
</reference>
<feature type="chain" id="PRO_5041384925" description="Type II secretion system protein H" evidence="11">
    <location>
        <begin position="23"/>
        <end position="172"/>
    </location>
</feature>
<evidence type="ECO:0000256" key="9">
    <source>
        <dbReference type="ARBA" id="ARBA00025772"/>
    </source>
</evidence>
<sequence length="172" mass="18140">MVILAILAAVATPSLVTFQRNAELTSITNQLVAALNAARGEGMKRNMPSMVTPTDGDDDWGKGWRVFVDSNFNGTYDSTDILILEQAAPPGYITITGNGTSAESQSYILYDGSGFSKTKNGGFGASTLQIERADEVSLQHTRRIKVASSGRLRVCTPASANDTGCSASAAND</sequence>
<evidence type="ECO:0000313" key="13">
    <source>
        <dbReference type="EMBL" id="CAB5674107.1"/>
    </source>
</evidence>
<evidence type="ECO:0000313" key="14">
    <source>
        <dbReference type="Proteomes" id="UP000834458"/>
    </source>
</evidence>
<evidence type="ECO:0000256" key="5">
    <source>
        <dbReference type="ARBA" id="ARBA00022519"/>
    </source>
</evidence>
<proteinExistence type="inferred from homology"/>
<gene>
    <name evidence="13" type="ORF">GHA_01026</name>
</gene>
<keyword evidence="11" id="KW-0732">Signal</keyword>
<evidence type="ECO:0000256" key="7">
    <source>
        <dbReference type="ARBA" id="ARBA00022989"/>
    </source>
</evidence>
<comment type="subcellular location">
    <subcellularLocation>
        <location evidence="1">Cell inner membrane</location>
        <topology evidence="1">Single-pass membrane protein</topology>
    </subcellularLocation>
</comment>